<proteinExistence type="predicted"/>
<protein>
    <submittedName>
        <fullName evidence="1">Uncharacterized protein</fullName>
    </submittedName>
</protein>
<evidence type="ECO:0000313" key="2">
    <source>
        <dbReference type="Proteomes" id="UP001057402"/>
    </source>
</evidence>
<dbReference type="EMBL" id="CM042885">
    <property type="protein sequence ID" value="KAI4365112.1"/>
    <property type="molecule type" value="Genomic_DNA"/>
</dbReference>
<sequence length="112" mass="12895">MGTVEKREWANGCQRKRPGGLFWRMRAAISGVAGCKDFNVLEKRKNKKKKRTMKQLPQRQQRLSKFQYDPWSYALNFDEGNDGNCLGSHGGGGDWDDANDVVLIYVVWVRTK</sequence>
<comment type="caution">
    <text evidence="1">The sequence shown here is derived from an EMBL/GenBank/DDBJ whole genome shotgun (WGS) entry which is preliminary data.</text>
</comment>
<accession>A0ACB9QGY5</accession>
<reference evidence="2" key="1">
    <citation type="journal article" date="2023" name="Front. Plant Sci.">
        <title>Chromosomal-level genome assembly of Melastoma candidum provides insights into trichome evolution.</title>
        <authorList>
            <person name="Zhong Y."/>
            <person name="Wu W."/>
            <person name="Sun C."/>
            <person name="Zou P."/>
            <person name="Liu Y."/>
            <person name="Dai S."/>
            <person name="Zhou R."/>
        </authorList>
    </citation>
    <scope>NUCLEOTIDE SEQUENCE [LARGE SCALE GENOMIC DNA]</scope>
</reference>
<keyword evidence="2" id="KW-1185">Reference proteome</keyword>
<evidence type="ECO:0000313" key="1">
    <source>
        <dbReference type="EMBL" id="KAI4365112.1"/>
    </source>
</evidence>
<name>A0ACB9QGY5_9MYRT</name>
<gene>
    <name evidence="1" type="ORF">MLD38_021130</name>
</gene>
<organism evidence="1 2">
    <name type="scientific">Melastoma candidum</name>
    <dbReference type="NCBI Taxonomy" id="119954"/>
    <lineage>
        <taxon>Eukaryota</taxon>
        <taxon>Viridiplantae</taxon>
        <taxon>Streptophyta</taxon>
        <taxon>Embryophyta</taxon>
        <taxon>Tracheophyta</taxon>
        <taxon>Spermatophyta</taxon>
        <taxon>Magnoliopsida</taxon>
        <taxon>eudicotyledons</taxon>
        <taxon>Gunneridae</taxon>
        <taxon>Pentapetalae</taxon>
        <taxon>rosids</taxon>
        <taxon>malvids</taxon>
        <taxon>Myrtales</taxon>
        <taxon>Melastomataceae</taxon>
        <taxon>Melastomatoideae</taxon>
        <taxon>Melastomateae</taxon>
        <taxon>Melastoma</taxon>
    </lineage>
</organism>
<dbReference type="Proteomes" id="UP001057402">
    <property type="component" value="Chromosome 6"/>
</dbReference>